<evidence type="ECO:0000256" key="1">
    <source>
        <dbReference type="ARBA" id="ARBA00008045"/>
    </source>
</evidence>
<organism evidence="4 5">
    <name type="scientific">Knufia peltigerae</name>
    <dbReference type="NCBI Taxonomy" id="1002370"/>
    <lineage>
        <taxon>Eukaryota</taxon>
        <taxon>Fungi</taxon>
        <taxon>Dikarya</taxon>
        <taxon>Ascomycota</taxon>
        <taxon>Pezizomycotina</taxon>
        <taxon>Eurotiomycetes</taxon>
        <taxon>Chaetothyriomycetidae</taxon>
        <taxon>Chaetothyriales</taxon>
        <taxon>Trichomeriaceae</taxon>
        <taxon>Knufia</taxon>
    </lineage>
</organism>
<evidence type="ECO:0000256" key="2">
    <source>
        <dbReference type="ARBA" id="ARBA00023186"/>
    </source>
</evidence>
<dbReference type="GO" id="GO:0006457">
    <property type="term" value="P:protein folding"/>
    <property type="evidence" value="ECO:0007669"/>
    <property type="project" value="InterPro"/>
</dbReference>
<dbReference type="GO" id="GO:0051082">
    <property type="term" value="F:unfolded protein binding"/>
    <property type="evidence" value="ECO:0007669"/>
    <property type="project" value="InterPro"/>
</dbReference>
<dbReference type="GO" id="GO:0051131">
    <property type="term" value="P:chaperone-mediated protein complex assembly"/>
    <property type="evidence" value="ECO:0007669"/>
    <property type="project" value="TreeGrafter"/>
</dbReference>
<dbReference type="Pfam" id="PF01920">
    <property type="entry name" value="Prefoldin_2"/>
    <property type="match status" value="1"/>
</dbReference>
<proteinExistence type="inferred from homology"/>
<keyword evidence="3" id="KW-0175">Coiled coil</keyword>
<sequence length="128" mass="14315">MEEDKNKLQTLSEALQKLQDGGHLDLQTTIEARQKLEAQQQENKAVQKEFASLSDEAGIYKLVGPVLLKQDRTEAVGAVDGRLEFISKEINRTEGRIRELQDGAEKKRVALLQLQQNLQMAAQEQASG</sequence>
<dbReference type="EMBL" id="JAPDRN010000118">
    <property type="protein sequence ID" value="KAJ9621082.1"/>
    <property type="molecule type" value="Genomic_DNA"/>
</dbReference>
<dbReference type="InterPro" id="IPR009053">
    <property type="entry name" value="Prefoldin"/>
</dbReference>
<protein>
    <submittedName>
        <fullName evidence="4">Prefoldin subunit 6</fullName>
    </submittedName>
</protein>
<dbReference type="PANTHER" id="PTHR21431">
    <property type="entry name" value="PREFOLDIN SUBUNIT 6"/>
    <property type="match status" value="1"/>
</dbReference>
<keyword evidence="2" id="KW-0143">Chaperone</keyword>
<dbReference type="GO" id="GO:0051087">
    <property type="term" value="F:protein-folding chaperone binding"/>
    <property type="evidence" value="ECO:0007669"/>
    <property type="project" value="TreeGrafter"/>
</dbReference>
<dbReference type="InterPro" id="IPR002777">
    <property type="entry name" value="PFD_beta-like"/>
</dbReference>
<dbReference type="Gene3D" id="1.10.287.370">
    <property type="match status" value="1"/>
</dbReference>
<dbReference type="AlphaFoldDB" id="A0AA39CSN7"/>
<accession>A0AA39CSN7</accession>
<name>A0AA39CSN7_9EURO</name>
<reference evidence="4" key="1">
    <citation type="submission" date="2022-10" db="EMBL/GenBank/DDBJ databases">
        <title>Culturing micro-colonial fungi from biological soil crusts in the Mojave desert and describing Neophaeococcomyces mojavensis, and introducing the new genera and species Taxawa tesnikishii.</title>
        <authorList>
            <person name="Kurbessoian T."/>
            <person name="Stajich J.E."/>
        </authorList>
    </citation>
    <scope>NUCLEOTIDE SEQUENCE</scope>
    <source>
        <strain evidence="4">TK_35</strain>
    </source>
</reference>
<evidence type="ECO:0000313" key="4">
    <source>
        <dbReference type="EMBL" id="KAJ9621082.1"/>
    </source>
</evidence>
<dbReference type="SUPFAM" id="SSF46579">
    <property type="entry name" value="Prefoldin"/>
    <property type="match status" value="1"/>
</dbReference>
<dbReference type="PANTHER" id="PTHR21431:SF0">
    <property type="entry name" value="PREFOLDIN SUBUNIT 6"/>
    <property type="match status" value="1"/>
</dbReference>
<comment type="caution">
    <text evidence="4">The sequence shown here is derived from an EMBL/GenBank/DDBJ whole genome shotgun (WGS) entry which is preliminary data.</text>
</comment>
<feature type="coiled-coil region" evidence="3">
    <location>
        <begin position="83"/>
        <end position="124"/>
    </location>
</feature>
<evidence type="ECO:0000313" key="5">
    <source>
        <dbReference type="Proteomes" id="UP001172681"/>
    </source>
</evidence>
<dbReference type="FunFam" id="1.10.287.370:FF:000003">
    <property type="entry name" value="Prefoldin subunit 6"/>
    <property type="match status" value="1"/>
</dbReference>
<gene>
    <name evidence="4" type="primary">YKE2</name>
    <name evidence="4" type="ORF">H2204_012063</name>
</gene>
<comment type="similarity">
    <text evidence="1">Belongs to the prefoldin subunit beta family.</text>
</comment>
<dbReference type="CDD" id="cd23161">
    <property type="entry name" value="Prefoldin_6"/>
    <property type="match status" value="1"/>
</dbReference>
<dbReference type="GO" id="GO:0005737">
    <property type="term" value="C:cytoplasm"/>
    <property type="evidence" value="ECO:0007669"/>
    <property type="project" value="TreeGrafter"/>
</dbReference>
<dbReference type="Proteomes" id="UP001172681">
    <property type="component" value="Unassembled WGS sequence"/>
</dbReference>
<feature type="coiled-coil region" evidence="3">
    <location>
        <begin position="1"/>
        <end position="56"/>
    </location>
</feature>
<evidence type="ECO:0000256" key="3">
    <source>
        <dbReference type="SAM" id="Coils"/>
    </source>
</evidence>
<dbReference type="GO" id="GO:0016272">
    <property type="term" value="C:prefoldin complex"/>
    <property type="evidence" value="ECO:0007669"/>
    <property type="project" value="InterPro"/>
</dbReference>
<keyword evidence="5" id="KW-1185">Reference proteome</keyword>